<reference evidence="1 2" key="1">
    <citation type="journal article" date="2007" name="DNA Res.">
        <title>Complete genomic structure of the bloom-forming toxic cyanobacterium Microcystis aeruginosa NIES-843.</title>
        <authorList>
            <person name="Kaneko T."/>
            <person name="Nakajima N."/>
            <person name="Okamoto S."/>
            <person name="Suzuki I."/>
            <person name="Tanabe Y."/>
            <person name="Tamaoki M."/>
            <person name="Nakamura Y."/>
            <person name="Kasai F."/>
            <person name="Watanabe A."/>
            <person name="Kawashima K."/>
            <person name="Kishida Y."/>
            <person name="Ono A."/>
            <person name="Shimizu Y."/>
            <person name="Takahashi C."/>
            <person name="Minami C."/>
            <person name="Fujishiro T."/>
            <person name="Kohara M."/>
            <person name="Katoh M."/>
            <person name="Nakazaki N."/>
            <person name="Nakayama S."/>
            <person name="Yamada M."/>
            <person name="Tabata S."/>
            <person name="Watanabe M.M."/>
        </authorList>
    </citation>
    <scope>NUCLEOTIDE SEQUENCE [LARGE SCALE GENOMIC DNA]</scope>
    <source>
        <strain evidence="2">NIES-843 / IAM M-247</strain>
    </source>
</reference>
<name>B0JNI1_MICAN</name>
<keyword evidence="2" id="KW-1185">Reference proteome</keyword>
<dbReference type="STRING" id="449447.MAE_35890"/>
<accession>B0JNI1</accession>
<dbReference type="AlphaFoldDB" id="B0JNI1"/>
<dbReference type="HOGENOM" id="CLU_207217_0_0_3"/>
<dbReference type="Proteomes" id="UP000001510">
    <property type="component" value="Chromosome"/>
</dbReference>
<dbReference type="KEGG" id="mar:MAE_35890"/>
<evidence type="ECO:0000313" key="2">
    <source>
        <dbReference type="Proteomes" id="UP000001510"/>
    </source>
</evidence>
<dbReference type="PaxDb" id="449447-MAE_35890"/>
<gene>
    <name evidence="1" type="ordered locus">MAE_35890</name>
</gene>
<evidence type="ECO:0000313" key="1">
    <source>
        <dbReference type="EMBL" id="BAG03411.1"/>
    </source>
</evidence>
<organism evidence="1 2">
    <name type="scientific">Microcystis aeruginosa (strain NIES-843 / IAM M-2473)</name>
    <dbReference type="NCBI Taxonomy" id="449447"/>
    <lineage>
        <taxon>Bacteria</taxon>
        <taxon>Bacillati</taxon>
        <taxon>Cyanobacteriota</taxon>
        <taxon>Cyanophyceae</taxon>
        <taxon>Oscillatoriophycideae</taxon>
        <taxon>Chroococcales</taxon>
        <taxon>Microcystaceae</taxon>
        <taxon>Microcystis</taxon>
    </lineage>
</organism>
<dbReference type="EMBL" id="AP009552">
    <property type="protein sequence ID" value="BAG03411.1"/>
    <property type="molecule type" value="Genomic_DNA"/>
</dbReference>
<sequence>MSSTSVELDVHALFQNIGTQATKRYFLPRLGRVAYFSRYKVGLNEVQPNTKHEE</sequence>
<protein>
    <submittedName>
        <fullName evidence="1">Uncharacterized protein</fullName>
    </submittedName>
</protein>
<dbReference type="EnsemblBacteria" id="BAG03411">
    <property type="protein sequence ID" value="BAG03411"/>
    <property type="gene ID" value="MAE_35890"/>
</dbReference>
<proteinExistence type="predicted"/>